<dbReference type="Pfam" id="PF08543">
    <property type="entry name" value="Phos_pyr_kin"/>
    <property type="match status" value="1"/>
</dbReference>
<evidence type="ECO:0000256" key="7">
    <source>
        <dbReference type="ARBA" id="ARBA00019161"/>
    </source>
</evidence>
<dbReference type="GO" id="GO:0008972">
    <property type="term" value="F:phosphomethylpyrimidine kinase activity"/>
    <property type="evidence" value="ECO:0007669"/>
    <property type="project" value="UniProtKB-EC"/>
</dbReference>
<dbReference type="EC" id="2.7.1.49" evidence="5"/>
<dbReference type="InterPro" id="IPR004399">
    <property type="entry name" value="HMP/HMP-P_kinase_dom"/>
</dbReference>
<dbReference type="GO" id="GO:0005524">
    <property type="term" value="F:ATP binding"/>
    <property type="evidence" value="ECO:0007669"/>
    <property type="project" value="UniProtKB-KW"/>
</dbReference>
<comment type="pathway">
    <text evidence="13">Cofactor biosynthesis; thiamine diphosphate biosynthesis; 4-amino-2-methyl-5-diphosphomethylpyrimidine from 5-amino-1-(5-phospho-D-ribosyl)imidazole: step 2/3.</text>
</comment>
<dbReference type="Proteomes" id="UP000031546">
    <property type="component" value="Unassembled WGS sequence"/>
</dbReference>
<evidence type="ECO:0000313" key="17">
    <source>
        <dbReference type="EMBL" id="KIH71810.1"/>
    </source>
</evidence>
<dbReference type="EC" id="2.7.4.7" evidence="6"/>
<gene>
    <name evidence="18" type="primary">thiD</name>
    <name evidence="18" type="ORF">F7P68_0000135</name>
    <name evidence="17" type="ORF">SN16_00130</name>
</gene>
<organism evidence="17 19">
    <name type="scientific">Salinicoccus roseus</name>
    <dbReference type="NCBI Taxonomy" id="45670"/>
    <lineage>
        <taxon>Bacteria</taxon>
        <taxon>Bacillati</taxon>
        <taxon>Bacillota</taxon>
        <taxon>Bacilli</taxon>
        <taxon>Bacillales</taxon>
        <taxon>Staphylococcaceae</taxon>
        <taxon>Salinicoccus</taxon>
    </lineage>
</organism>
<evidence type="ECO:0000256" key="2">
    <source>
        <dbReference type="ARBA" id="ARBA00000565"/>
    </source>
</evidence>
<dbReference type="SUPFAM" id="SSF53613">
    <property type="entry name" value="Ribokinase-like"/>
    <property type="match status" value="1"/>
</dbReference>
<protein>
    <recommendedName>
        <fullName evidence="7">Hydroxymethylpyrimidine/phosphomethylpyrimidine kinase</fullName>
        <ecNumber evidence="5">2.7.1.49</ecNumber>
        <ecNumber evidence="6">2.7.4.7</ecNumber>
    </recommendedName>
    <alternativeName>
        <fullName evidence="14">Hydroxymethylpyrimidine kinase</fullName>
    </alternativeName>
    <alternativeName>
        <fullName evidence="15">Hydroxymethylpyrimidine phosphate kinase</fullName>
    </alternativeName>
</protein>
<dbReference type="PANTHER" id="PTHR20858:SF17">
    <property type="entry name" value="HYDROXYMETHYLPYRIMIDINE_PHOSPHOMETHYLPYRIMIDINE KINASE THI20-RELATED"/>
    <property type="match status" value="1"/>
</dbReference>
<evidence type="ECO:0000313" key="19">
    <source>
        <dbReference type="Proteomes" id="UP000031546"/>
    </source>
</evidence>
<feature type="domain" description="Pyridoxamine kinase/Phosphomethylpyrimidine kinase" evidence="16">
    <location>
        <begin position="14"/>
        <end position="257"/>
    </location>
</feature>
<evidence type="ECO:0000256" key="10">
    <source>
        <dbReference type="ARBA" id="ARBA00022777"/>
    </source>
</evidence>
<dbReference type="GO" id="GO:0008902">
    <property type="term" value="F:hydroxymethylpyrimidine kinase activity"/>
    <property type="evidence" value="ECO:0007669"/>
    <property type="project" value="UniProtKB-EC"/>
</dbReference>
<dbReference type="RefSeq" id="WP_040104587.1">
    <property type="nucleotide sequence ID" value="NZ_JABEVU030000001.1"/>
</dbReference>
<keyword evidence="11" id="KW-0067">ATP-binding</keyword>
<reference evidence="18 20" key="4">
    <citation type="submission" date="2022-12" db="EMBL/GenBank/DDBJ databases">
        <title>Genome analysis and biological profiling of marine Salinicoccus roseus MOSEL-ME25.</title>
        <authorList>
            <person name="Mirza F.T."/>
            <person name="Xie Y."/>
            <person name="Shinwari Z.K."/>
        </authorList>
    </citation>
    <scope>NUCLEOTIDE SEQUENCE [LARGE SCALE GENOMIC DNA]</scope>
    <source>
        <strain evidence="18 20">MOSEL-ME25</strain>
    </source>
</reference>
<accession>A0A0C2HDU5</accession>
<evidence type="ECO:0000259" key="16">
    <source>
        <dbReference type="Pfam" id="PF08543"/>
    </source>
</evidence>
<dbReference type="GO" id="GO:0005829">
    <property type="term" value="C:cytosol"/>
    <property type="evidence" value="ECO:0007669"/>
    <property type="project" value="TreeGrafter"/>
</dbReference>
<comment type="similarity">
    <text evidence="4">Belongs to the ThiD family.</text>
</comment>
<evidence type="ECO:0000256" key="9">
    <source>
        <dbReference type="ARBA" id="ARBA00022741"/>
    </source>
</evidence>
<dbReference type="NCBIfam" id="TIGR00097">
    <property type="entry name" value="HMP-P_kinase"/>
    <property type="match status" value="1"/>
</dbReference>
<evidence type="ECO:0000256" key="12">
    <source>
        <dbReference type="ARBA" id="ARBA00022977"/>
    </source>
</evidence>
<comment type="pathway">
    <text evidence="3">Cofactor biosynthesis; thiamine diphosphate biosynthesis; 4-amino-2-methyl-5-diphosphomethylpyrimidine from 5-amino-1-(5-phospho-D-ribosyl)imidazole: step 3/3.</text>
</comment>
<evidence type="ECO:0000256" key="3">
    <source>
        <dbReference type="ARBA" id="ARBA00004769"/>
    </source>
</evidence>
<evidence type="ECO:0000313" key="18">
    <source>
        <dbReference type="EMBL" id="MDB0578942.1"/>
    </source>
</evidence>
<evidence type="ECO:0000256" key="15">
    <source>
        <dbReference type="ARBA" id="ARBA00043176"/>
    </source>
</evidence>
<dbReference type="EMBL" id="JABEVU030000001">
    <property type="protein sequence ID" value="MDB0578942.1"/>
    <property type="molecule type" value="Genomic_DNA"/>
</dbReference>
<evidence type="ECO:0000256" key="14">
    <source>
        <dbReference type="ARBA" id="ARBA00042102"/>
    </source>
</evidence>
<dbReference type="OrthoDB" id="9810880at2"/>
<dbReference type="InterPro" id="IPR029056">
    <property type="entry name" value="Ribokinase-like"/>
</dbReference>
<dbReference type="GO" id="GO:0009228">
    <property type="term" value="P:thiamine biosynthetic process"/>
    <property type="evidence" value="ECO:0007669"/>
    <property type="project" value="UniProtKB-KW"/>
</dbReference>
<evidence type="ECO:0000256" key="5">
    <source>
        <dbReference type="ARBA" id="ARBA00012135"/>
    </source>
</evidence>
<dbReference type="STRING" id="45670.SN16_00130"/>
<evidence type="ECO:0000256" key="1">
    <source>
        <dbReference type="ARBA" id="ARBA00000151"/>
    </source>
</evidence>
<evidence type="ECO:0000256" key="11">
    <source>
        <dbReference type="ARBA" id="ARBA00022840"/>
    </source>
</evidence>
<keyword evidence="20" id="KW-1185">Reference proteome</keyword>
<reference evidence="17 19" key="1">
    <citation type="submission" date="2015-01" db="EMBL/GenBank/DDBJ databases">
        <title>Genome sequences of high lactate-tolerant strain Salinicoccus roseus W12 with industrial interest.</title>
        <authorList>
            <person name="Wang H."/>
            <person name="Yu B."/>
        </authorList>
    </citation>
    <scope>NUCLEOTIDE SEQUENCE [LARGE SCALE GENOMIC DNA]</scope>
    <source>
        <strain evidence="17 19">W12</strain>
    </source>
</reference>
<reference evidence="20" key="2">
    <citation type="submission" date="2020-04" db="EMBL/GenBank/DDBJ databases">
        <title>Genome analysis and biological profiling of marine Cellulosimicrobium funkei MOSEL-ME6.</title>
        <authorList>
            <person name="Tanveer F."/>
            <person name="Xie Y."/>
            <person name="Shinwari Z.K."/>
        </authorList>
    </citation>
    <scope>NUCLEOTIDE SEQUENCE [LARGE SCALE GENOMIC DNA]</scope>
    <source>
        <strain evidence="20">MOSEL-ME25</strain>
    </source>
</reference>
<reference evidence="18" key="3">
    <citation type="submission" date="2020-04" db="EMBL/GenBank/DDBJ databases">
        <authorList>
            <person name="Tanveer F."/>
            <person name="Xie Y."/>
            <person name="Shinwari Z.K."/>
        </authorList>
    </citation>
    <scope>NUCLEOTIDE SEQUENCE</scope>
    <source>
        <strain evidence="18">MOSEL-ME25</strain>
    </source>
</reference>
<dbReference type="FunFam" id="3.40.1190.20:FF:000003">
    <property type="entry name" value="Phosphomethylpyrimidine kinase ThiD"/>
    <property type="match status" value="1"/>
</dbReference>
<keyword evidence="9" id="KW-0547">Nucleotide-binding</keyword>
<evidence type="ECO:0000256" key="13">
    <source>
        <dbReference type="ARBA" id="ARBA00037917"/>
    </source>
</evidence>
<dbReference type="EMBL" id="JXII01000001">
    <property type="protein sequence ID" value="KIH71810.1"/>
    <property type="molecule type" value="Genomic_DNA"/>
</dbReference>
<dbReference type="InterPro" id="IPR013749">
    <property type="entry name" value="PM/HMP-P_kinase-1"/>
</dbReference>
<name>A0A0C2HDU5_9STAP</name>
<dbReference type="GeneID" id="77843945"/>
<keyword evidence="12" id="KW-0784">Thiamine biosynthesis</keyword>
<comment type="catalytic activity">
    <reaction evidence="2">
        <text>4-amino-2-methyl-5-(phosphooxymethyl)pyrimidine + ATP = 4-amino-2-methyl-5-(diphosphooxymethyl)pyrimidine + ADP</text>
        <dbReference type="Rhea" id="RHEA:19893"/>
        <dbReference type="ChEBI" id="CHEBI:30616"/>
        <dbReference type="ChEBI" id="CHEBI:57841"/>
        <dbReference type="ChEBI" id="CHEBI:58354"/>
        <dbReference type="ChEBI" id="CHEBI:456216"/>
        <dbReference type="EC" id="2.7.4.7"/>
    </reaction>
</comment>
<keyword evidence="10 17" id="KW-0418">Kinase</keyword>
<evidence type="ECO:0000256" key="4">
    <source>
        <dbReference type="ARBA" id="ARBA00009879"/>
    </source>
</evidence>
<proteinExistence type="inferred from homology"/>
<evidence type="ECO:0000313" key="20">
    <source>
        <dbReference type="Proteomes" id="UP000527860"/>
    </source>
</evidence>
<dbReference type="AlphaFoldDB" id="A0A0C2HDU5"/>
<dbReference type="Gene3D" id="3.40.1190.20">
    <property type="match status" value="1"/>
</dbReference>
<comment type="catalytic activity">
    <reaction evidence="1">
        <text>4-amino-5-hydroxymethyl-2-methylpyrimidine + ATP = 4-amino-2-methyl-5-(phosphooxymethyl)pyrimidine + ADP + H(+)</text>
        <dbReference type="Rhea" id="RHEA:23096"/>
        <dbReference type="ChEBI" id="CHEBI:15378"/>
        <dbReference type="ChEBI" id="CHEBI:16892"/>
        <dbReference type="ChEBI" id="CHEBI:30616"/>
        <dbReference type="ChEBI" id="CHEBI:58354"/>
        <dbReference type="ChEBI" id="CHEBI:456216"/>
        <dbReference type="EC" id="2.7.1.49"/>
    </reaction>
</comment>
<keyword evidence="8 18" id="KW-0808">Transferase</keyword>
<dbReference type="Proteomes" id="UP000527860">
    <property type="component" value="Unassembled WGS sequence"/>
</dbReference>
<dbReference type="PANTHER" id="PTHR20858">
    <property type="entry name" value="PHOSPHOMETHYLPYRIMIDINE KINASE"/>
    <property type="match status" value="1"/>
</dbReference>
<evidence type="ECO:0000256" key="6">
    <source>
        <dbReference type="ARBA" id="ARBA00012963"/>
    </source>
</evidence>
<evidence type="ECO:0000256" key="8">
    <source>
        <dbReference type="ARBA" id="ARBA00022679"/>
    </source>
</evidence>
<sequence>MSRIPIALTVAGTDPTGGAGVLADSKTFHSRGVYGMAAVTSLTAQNTTGVQDVFNVPADFLEKQLESIMSDEVPHAMKSGMVATVDMMVVLANMVADFKIPFVIDPVMIATSGDALMEEETIEFLRSTLVPKSVTVTPNIHEAEKITGHRIRGEADIRKVGRIFLEELGAHSVTIKGGHLQGDAVDYLFTRDDTVILSEPRIETQHTHGTGCTFSAVMTAEIAKGKTLEESFRLAKKYITSAIRNSPGIGKGNGPVNHFSFREEELHE</sequence>
<comment type="caution">
    <text evidence="17">The sequence shown here is derived from an EMBL/GenBank/DDBJ whole genome shotgun (WGS) entry which is preliminary data.</text>
</comment>
<dbReference type="CDD" id="cd01169">
    <property type="entry name" value="HMPP_kinase"/>
    <property type="match status" value="1"/>
</dbReference>